<evidence type="ECO:0000313" key="1">
    <source>
        <dbReference type="EMBL" id="GME73369.1"/>
    </source>
</evidence>
<dbReference type="EMBL" id="BSXS01000660">
    <property type="protein sequence ID" value="GME73369.1"/>
    <property type="molecule type" value="Genomic_DNA"/>
</dbReference>
<protein>
    <submittedName>
        <fullName evidence="1">Unnamed protein product</fullName>
    </submittedName>
</protein>
<reference evidence="1" key="1">
    <citation type="submission" date="2023-04" db="EMBL/GenBank/DDBJ databases">
        <title>Ambrosiozyma monospora NBRC 10751.</title>
        <authorList>
            <person name="Ichikawa N."/>
            <person name="Sato H."/>
            <person name="Tonouchi N."/>
        </authorList>
    </citation>
    <scope>NUCLEOTIDE SEQUENCE</scope>
    <source>
        <strain evidence="1">NBRC 10751</strain>
    </source>
</reference>
<keyword evidence="2" id="KW-1185">Reference proteome</keyword>
<organism evidence="1 2">
    <name type="scientific">Ambrosiozyma monospora</name>
    <name type="common">Yeast</name>
    <name type="synonym">Endomycopsis monosporus</name>
    <dbReference type="NCBI Taxonomy" id="43982"/>
    <lineage>
        <taxon>Eukaryota</taxon>
        <taxon>Fungi</taxon>
        <taxon>Dikarya</taxon>
        <taxon>Ascomycota</taxon>
        <taxon>Saccharomycotina</taxon>
        <taxon>Pichiomycetes</taxon>
        <taxon>Pichiales</taxon>
        <taxon>Pichiaceae</taxon>
        <taxon>Ambrosiozyma</taxon>
    </lineage>
</organism>
<dbReference type="Proteomes" id="UP001165064">
    <property type="component" value="Unassembled WGS sequence"/>
</dbReference>
<gene>
    <name evidence="1" type="ORF">Amon02_000137100</name>
</gene>
<proteinExistence type="predicted"/>
<evidence type="ECO:0000313" key="2">
    <source>
        <dbReference type="Proteomes" id="UP001165064"/>
    </source>
</evidence>
<name>A0ACB5SV30_AMBMO</name>
<accession>A0ACB5SV30</accession>
<sequence>MSLLKYNSTRDLLRSEHRVDAQKSERLQASTCSVDLYEFEGGDNWKIHLNGYTDFLTHGPEMNWHFASSQFEAGSKEDIESRRKQKEEQDKANNRARQGRL</sequence>
<comment type="caution">
    <text evidence="1">The sequence shown here is derived from an EMBL/GenBank/DDBJ whole genome shotgun (WGS) entry which is preliminary data.</text>
</comment>